<dbReference type="GO" id="GO:0051604">
    <property type="term" value="P:protein maturation"/>
    <property type="evidence" value="ECO:0007669"/>
    <property type="project" value="TreeGrafter"/>
</dbReference>
<dbReference type="InterPro" id="IPR056796">
    <property type="entry name" value="FdhE_C"/>
</dbReference>
<dbReference type="HAMAP" id="MF_00611">
    <property type="entry name" value="FdeH"/>
    <property type="match status" value="1"/>
</dbReference>
<feature type="domain" description="FdhE central" evidence="4">
    <location>
        <begin position="193"/>
        <end position="230"/>
    </location>
</feature>
<evidence type="ECO:0000256" key="2">
    <source>
        <dbReference type="HAMAP-Rule" id="MF_00611"/>
    </source>
</evidence>
<organism evidence="6 7">
    <name type="scientific">Ottowia oryzae</name>
    <dbReference type="NCBI Taxonomy" id="2109914"/>
    <lineage>
        <taxon>Bacteria</taxon>
        <taxon>Pseudomonadati</taxon>
        <taxon>Pseudomonadota</taxon>
        <taxon>Betaproteobacteria</taxon>
        <taxon>Burkholderiales</taxon>
        <taxon>Comamonadaceae</taxon>
        <taxon>Ottowia</taxon>
    </lineage>
</organism>
<evidence type="ECO:0000256" key="1">
    <source>
        <dbReference type="ARBA" id="ARBA00022490"/>
    </source>
</evidence>
<dbReference type="AlphaFoldDB" id="A0A2S0MH78"/>
<evidence type="ECO:0000259" key="4">
    <source>
        <dbReference type="Pfam" id="PF24859"/>
    </source>
</evidence>
<dbReference type="SUPFAM" id="SSF144020">
    <property type="entry name" value="FdhE-like"/>
    <property type="match status" value="1"/>
</dbReference>
<dbReference type="Pfam" id="PF04216">
    <property type="entry name" value="FdhE_N"/>
    <property type="match status" value="1"/>
</dbReference>
<keyword evidence="7" id="KW-1185">Reference proteome</keyword>
<dbReference type="InterPro" id="IPR024064">
    <property type="entry name" value="FdhE-like_sf"/>
</dbReference>
<dbReference type="EMBL" id="CP027666">
    <property type="protein sequence ID" value="AVO35063.1"/>
    <property type="molecule type" value="Genomic_DNA"/>
</dbReference>
<dbReference type="CDD" id="cd16341">
    <property type="entry name" value="FdhE"/>
    <property type="match status" value="1"/>
</dbReference>
<dbReference type="PANTHER" id="PTHR37689:SF1">
    <property type="entry name" value="PROTEIN FDHE"/>
    <property type="match status" value="1"/>
</dbReference>
<comment type="similarity">
    <text evidence="2">Belongs to the FdhE family.</text>
</comment>
<dbReference type="NCBIfam" id="TIGR01562">
    <property type="entry name" value="FdhE"/>
    <property type="match status" value="1"/>
</dbReference>
<dbReference type="Pfam" id="PF24860">
    <property type="entry name" value="FdhE_C"/>
    <property type="match status" value="1"/>
</dbReference>
<comment type="subcellular location">
    <subcellularLocation>
        <location evidence="2">Cytoplasm</location>
    </subcellularLocation>
</comment>
<dbReference type="OrthoDB" id="9794151at2"/>
<sequence>MSITSRLRSPEEIALNAGMEVPRLLLPKADVFAEQALRLRQLAANHPMRDYLMLMAVVAEAQSAQLPTYPEPALPTAAQADTASQQGVPLLDAATWPREAFWRDQWRTLMRDVLAKLPADSPARAGVSAALAVDDATLDQQAARLLTGVSLGLDMGLAPLLAAGLQLYFTHLVMATQAAMTSAFGYTQDEGRCPCCGSLPVASVTRIGGTSEGYRYLHCTLCNAEWHVVRVKCVHCSQTGSVRFRSLESVAGDAPLPAGKRPVIQAETCDTCWHYLKIMHMTQDAQVNPVADDLATLTLDLLVSDAGYARHGVNLLLLFGEPDDEGAAPPPSQGPH</sequence>
<dbReference type="Pfam" id="PF24859">
    <property type="entry name" value="FdhE_central"/>
    <property type="match status" value="1"/>
</dbReference>
<dbReference type="PANTHER" id="PTHR37689">
    <property type="entry name" value="PROTEIN FDHE"/>
    <property type="match status" value="1"/>
</dbReference>
<dbReference type="InterPro" id="IPR006452">
    <property type="entry name" value="Formate_DH_accessory"/>
</dbReference>
<evidence type="ECO:0000313" key="6">
    <source>
        <dbReference type="EMBL" id="AVO35063.1"/>
    </source>
</evidence>
<accession>A0A2S0MH78</accession>
<comment type="function">
    <text evidence="2">Necessary for formate dehydrogenase activity.</text>
</comment>
<dbReference type="PIRSF" id="PIRSF018296">
    <property type="entry name" value="Format_dh_formtn"/>
    <property type="match status" value="1"/>
</dbReference>
<evidence type="ECO:0000259" key="3">
    <source>
        <dbReference type="Pfam" id="PF04216"/>
    </source>
</evidence>
<gene>
    <name evidence="2 6" type="primary">fdhE</name>
    <name evidence="6" type="ORF">C6570_13080</name>
</gene>
<dbReference type="Gene3D" id="3.90.1670.10">
    <property type="entry name" value="FdhE-like domain"/>
    <property type="match status" value="1"/>
</dbReference>
<reference evidence="6 7" key="1">
    <citation type="submission" date="2018-03" db="EMBL/GenBank/DDBJ databases">
        <title>Genome sequencing of Ottowia sp.</title>
        <authorList>
            <person name="Kim S.-J."/>
            <person name="Heo J."/>
            <person name="Kwon S.-W."/>
        </authorList>
    </citation>
    <scope>NUCLEOTIDE SEQUENCE [LARGE SCALE GENOMIC DNA]</scope>
    <source>
        <strain evidence="6 7">KADR8-3</strain>
    </source>
</reference>
<proteinExistence type="inferred from homology"/>
<dbReference type="GO" id="GO:0005829">
    <property type="term" value="C:cytosol"/>
    <property type="evidence" value="ECO:0007669"/>
    <property type="project" value="TreeGrafter"/>
</dbReference>
<dbReference type="KEGG" id="otk:C6570_13080"/>
<evidence type="ECO:0000259" key="5">
    <source>
        <dbReference type="Pfam" id="PF24860"/>
    </source>
</evidence>
<feature type="domain" description="FdhE C-terminal" evidence="5">
    <location>
        <begin position="231"/>
        <end position="317"/>
    </location>
</feature>
<dbReference type="Proteomes" id="UP000239709">
    <property type="component" value="Chromosome"/>
</dbReference>
<protein>
    <recommendedName>
        <fullName evidence="2">Protein FdhE homolog</fullName>
    </recommendedName>
</protein>
<dbReference type="GO" id="GO:0008199">
    <property type="term" value="F:ferric iron binding"/>
    <property type="evidence" value="ECO:0007669"/>
    <property type="project" value="TreeGrafter"/>
</dbReference>
<dbReference type="RefSeq" id="WP_106703612.1">
    <property type="nucleotide sequence ID" value="NZ_CP027666.1"/>
</dbReference>
<evidence type="ECO:0000313" key="7">
    <source>
        <dbReference type="Proteomes" id="UP000239709"/>
    </source>
</evidence>
<keyword evidence="1 2" id="KW-0963">Cytoplasm</keyword>
<dbReference type="InterPro" id="IPR056774">
    <property type="entry name" value="FdhE_N"/>
</dbReference>
<name>A0A2S0MH78_9BURK</name>
<dbReference type="InterPro" id="IPR056797">
    <property type="entry name" value="FdhE_central"/>
</dbReference>
<feature type="domain" description="FdhE N-terminal" evidence="3">
    <location>
        <begin position="22"/>
        <end position="175"/>
    </location>
</feature>